<evidence type="ECO:0000256" key="3">
    <source>
        <dbReference type="ARBA" id="ARBA00022475"/>
    </source>
</evidence>
<comment type="subcellular location">
    <subcellularLocation>
        <location evidence="1 9">Cell membrane</location>
        <topology evidence="1 9">Multi-pass membrane protein</topology>
    </subcellularLocation>
</comment>
<evidence type="ECO:0000256" key="4">
    <source>
        <dbReference type="ARBA" id="ARBA00022679"/>
    </source>
</evidence>
<feature type="transmembrane region" description="Helical" evidence="9">
    <location>
        <begin position="57"/>
        <end position="76"/>
    </location>
</feature>
<gene>
    <name evidence="9" type="primary">lnt</name>
    <name evidence="11" type="ORF">CRV12_00155</name>
</gene>
<dbReference type="RefSeq" id="WP_136130657.1">
    <property type="nucleotide sequence ID" value="NZ_PDKT01000001.1"/>
</dbReference>
<feature type="transmembrane region" description="Helical" evidence="9">
    <location>
        <begin position="124"/>
        <end position="146"/>
    </location>
</feature>
<dbReference type="OrthoDB" id="9804277at2"/>
<evidence type="ECO:0000313" key="12">
    <source>
        <dbReference type="Proteomes" id="UP000296153"/>
    </source>
</evidence>
<evidence type="ECO:0000256" key="9">
    <source>
        <dbReference type="HAMAP-Rule" id="MF_01148"/>
    </source>
</evidence>
<feature type="transmembrane region" description="Helical" evidence="9">
    <location>
        <begin position="488"/>
        <end position="506"/>
    </location>
</feature>
<keyword evidence="6 9" id="KW-1133">Transmembrane helix</keyword>
<dbReference type="InterPro" id="IPR036526">
    <property type="entry name" value="C-N_Hydrolase_sf"/>
</dbReference>
<dbReference type="NCBIfam" id="TIGR00546">
    <property type="entry name" value="lnt"/>
    <property type="match status" value="1"/>
</dbReference>
<keyword evidence="4 9" id="KW-0808">Transferase</keyword>
<keyword evidence="3 9" id="KW-1003">Cell membrane</keyword>
<keyword evidence="11" id="KW-0449">Lipoprotein</keyword>
<keyword evidence="7 9" id="KW-0472">Membrane</keyword>
<dbReference type="Pfam" id="PF20154">
    <property type="entry name" value="LNT_N"/>
    <property type="match status" value="1"/>
</dbReference>
<feature type="transmembrane region" description="Helical" evidence="9">
    <location>
        <begin position="12"/>
        <end position="28"/>
    </location>
</feature>
<evidence type="ECO:0000256" key="6">
    <source>
        <dbReference type="ARBA" id="ARBA00022989"/>
    </source>
</evidence>
<dbReference type="PROSITE" id="PS50263">
    <property type="entry name" value="CN_HYDROLASE"/>
    <property type="match status" value="1"/>
</dbReference>
<dbReference type="InterPro" id="IPR003010">
    <property type="entry name" value="C-N_Hydrolase"/>
</dbReference>
<evidence type="ECO:0000256" key="7">
    <source>
        <dbReference type="ARBA" id="ARBA00023136"/>
    </source>
</evidence>
<comment type="catalytic activity">
    <reaction evidence="9">
        <text>N-terminal S-1,2-diacyl-sn-glyceryl-L-cysteinyl-[lipoprotein] + a glycerophospholipid = N-acyl-S-1,2-diacyl-sn-glyceryl-L-cysteinyl-[lipoprotein] + a 2-acyl-sn-glycero-3-phospholipid + H(+)</text>
        <dbReference type="Rhea" id="RHEA:48228"/>
        <dbReference type="Rhea" id="RHEA-COMP:14681"/>
        <dbReference type="Rhea" id="RHEA-COMP:14684"/>
        <dbReference type="ChEBI" id="CHEBI:15378"/>
        <dbReference type="ChEBI" id="CHEBI:136912"/>
        <dbReference type="ChEBI" id="CHEBI:140656"/>
        <dbReference type="ChEBI" id="CHEBI:140657"/>
        <dbReference type="ChEBI" id="CHEBI:140660"/>
        <dbReference type="EC" id="2.3.1.269"/>
    </reaction>
</comment>
<feature type="transmembrane region" description="Helical" evidence="9">
    <location>
        <begin position="195"/>
        <end position="213"/>
    </location>
</feature>
<dbReference type="EC" id="2.3.1.269" evidence="9"/>
<dbReference type="GO" id="GO:0042158">
    <property type="term" value="P:lipoprotein biosynthetic process"/>
    <property type="evidence" value="ECO:0007669"/>
    <property type="project" value="UniProtKB-UniRule"/>
</dbReference>
<dbReference type="HAMAP" id="MF_01148">
    <property type="entry name" value="Lnt"/>
    <property type="match status" value="1"/>
</dbReference>
<dbReference type="InterPro" id="IPR045378">
    <property type="entry name" value="LNT_N"/>
</dbReference>
<dbReference type="EMBL" id="PDKT01000001">
    <property type="protein sequence ID" value="PPI88047.1"/>
    <property type="molecule type" value="Genomic_DNA"/>
</dbReference>
<dbReference type="SUPFAM" id="SSF56317">
    <property type="entry name" value="Carbon-nitrogen hydrolase"/>
    <property type="match status" value="1"/>
</dbReference>
<proteinExistence type="inferred from homology"/>
<protein>
    <recommendedName>
        <fullName evidence="9">Apolipoprotein N-acyltransferase</fullName>
        <shortName evidence="9">ALP N-acyltransferase</shortName>
        <ecNumber evidence="9">2.3.1.269</ecNumber>
    </recommendedName>
</protein>
<comment type="caution">
    <text evidence="11">The sequence shown here is derived from an EMBL/GenBank/DDBJ whole genome shotgun (WGS) entry which is preliminary data.</text>
</comment>
<dbReference type="GO" id="GO:0016410">
    <property type="term" value="F:N-acyltransferase activity"/>
    <property type="evidence" value="ECO:0007669"/>
    <property type="project" value="UniProtKB-UniRule"/>
</dbReference>
<name>A0A2P5T0D3_9GAMM</name>
<evidence type="ECO:0000313" key="11">
    <source>
        <dbReference type="EMBL" id="PPI88047.1"/>
    </source>
</evidence>
<feature type="domain" description="CN hydrolase" evidence="10">
    <location>
        <begin position="222"/>
        <end position="475"/>
    </location>
</feature>
<dbReference type="AlphaFoldDB" id="A0A2P5T0D3"/>
<evidence type="ECO:0000256" key="5">
    <source>
        <dbReference type="ARBA" id="ARBA00022692"/>
    </source>
</evidence>
<reference evidence="11 12" key="1">
    <citation type="journal article" date="2018" name="Genome Biol. Evol.">
        <title>Cladogenesis and Genomic Streamlining in Extracellular Endosymbionts of Tropical Stink Bugs.</title>
        <authorList>
            <person name="Otero-Bravo A."/>
            <person name="Goffredi S."/>
            <person name="Sabree Z.L."/>
        </authorList>
    </citation>
    <scope>NUCLEOTIDE SEQUENCE [LARGE SCALE GENOMIC DNA]</scope>
    <source>
        <strain evidence="11 12">SoEE</strain>
    </source>
</reference>
<feature type="transmembrane region" description="Helical" evidence="9">
    <location>
        <begin position="166"/>
        <end position="188"/>
    </location>
</feature>
<keyword evidence="8 9" id="KW-0012">Acyltransferase</keyword>
<dbReference type="Proteomes" id="UP000296153">
    <property type="component" value="Unassembled WGS sequence"/>
</dbReference>
<evidence type="ECO:0000256" key="8">
    <source>
        <dbReference type="ARBA" id="ARBA00023315"/>
    </source>
</evidence>
<dbReference type="Pfam" id="PF00795">
    <property type="entry name" value="CN_hydrolase"/>
    <property type="match status" value="1"/>
</dbReference>
<dbReference type="PANTHER" id="PTHR38686:SF1">
    <property type="entry name" value="APOLIPOPROTEIN N-ACYLTRANSFERASE"/>
    <property type="match status" value="1"/>
</dbReference>
<dbReference type="UniPathway" id="UPA00666"/>
<evidence type="ECO:0000256" key="2">
    <source>
        <dbReference type="ARBA" id="ARBA00010065"/>
    </source>
</evidence>
<dbReference type="CDD" id="cd07571">
    <property type="entry name" value="ALP_N-acyl_transferase"/>
    <property type="match status" value="1"/>
</dbReference>
<comment type="pathway">
    <text evidence="9">Protein modification; lipoprotein biosynthesis (N-acyl transfer).</text>
</comment>
<evidence type="ECO:0000259" key="10">
    <source>
        <dbReference type="PROSITE" id="PS50263"/>
    </source>
</evidence>
<dbReference type="GO" id="GO:0005886">
    <property type="term" value="C:plasma membrane"/>
    <property type="evidence" value="ECO:0007669"/>
    <property type="project" value="UniProtKB-SubCell"/>
</dbReference>
<organism evidence="11 12">
    <name type="scientific">Candidatus Pantoea edessiphila</name>
    <dbReference type="NCBI Taxonomy" id="2044610"/>
    <lineage>
        <taxon>Bacteria</taxon>
        <taxon>Pseudomonadati</taxon>
        <taxon>Pseudomonadota</taxon>
        <taxon>Gammaproteobacteria</taxon>
        <taxon>Enterobacterales</taxon>
        <taxon>Erwiniaceae</taxon>
        <taxon>Pantoea</taxon>
    </lineage>
</organism>
<comment type="similarity">
    <text evidence="2 9">Belongs to the CN hydrolase family. Apolipoprotein N-acyltransferase subfamily.</text>
</comment>
<dbReference type="PANTHER" id="PTHR38686">
    <property type="entry name" value="APOLIPOPROTEIN N-ACYLTRANSFERASE"/>
    <property type="match status" value="1"/>
</dbReference>
<accession>A0A2P5T0D3</accession>
<feature type="transmembrane region" description="Helical" evidence="9">
    <location>
        <begin position="88"/>
        <end position="112"/>
    </location>
</feature>
<evidence type="ECO:0000256" key="1">
    <source>
        <dbReference type="ARBA" id="ARBA00004651"/>
    </source>
</evidence>
<keyword evidence="5 9" id="KW-0812">Transmembrane</keyword>
<comment type="function">
    <text evidence="9">Catalyzes the phospholipid dependent N-acylation of the N-terminal cysteine of apolipoprotein, the last step in lipoprotein maturation.</text>
</comment>
<sequence>MFLSLSYKSQLTRLFLAFITGACGVFAFSPYDFWSISILSLSGLQILTLNRTSKQCVAIGFIWGLGLFSFGLYWISPTIVNFSGIATYKSIIILIIFNTYLSSYPAIFAGLLNNICINTNFLRLVLISPALWQCTEYLRGSIFTGFPWLQFGYSQIDGPLKGYAPLAGVEMVTFILMVIVGLIVLAIMNFNINSLFAAVIILILSWLLSYIPWHKYLTNQTIKVALIQGNIFQKANLTIEKPIKNEIIYAKISNILMGKIPIIIWPETAISELDFNQQIFLHRLNKKLIDNSSFLISGINECHIENNKNLNYNSIIVLGNKKIFNYHINNKYSKNHLVPFGEFIPLENFIFPLISFFKMPFPSFSRGKYIQAPLKIAGYNFTPVICYEIIFGEQIRANFRTNTNFLLTISNDIWFGNSIGSWQHFQIARMRALELGRSLLICTNNGITAIINASGKIEKILPQFTRSVLIHNIVPATGKTPYAHMGSWLIWMLTILNILIFMFFRFKNIIRYIT</sequence>
<dbReference type="InterPro" id="IPR004563">
    <property type="entry name" value="Apolipo_AcylTrfase"/>
</dbReference>
<dbReference type="Gene3D" id="3.60.110.10">
    <property type="entry name" value="Carbon-nitrogen hydrolase"/>
    <property type="match status" value="1"/>
</dbReference>